<name>A0A5J5GHY1_9BACL</name>
<protein>
    <recommendedName>
        <fullName evidence="3">Phage protein</fullName>
    </recommendedName>
</protein>
<dbReference type="RefSeq" id="WP_150456613.1">
    <property type="nucleotide sequence ID" value="NZ_VYKK01000004.1"/>
</dbReference>
<dbReference type="EMBL" id="VYKK01000004">
    <property type="protein sequence ID" value="KAA9007323.1"/>
    <property type="molecule type" value="Genomic_DNA"/>
</dbReference>
<evidence type="ECO:0000313" key="1">
    <source>
        <dbReference type="EMBL" id="KAA9007323.1"/>
    </source>
</evidence>
<dbReference type="AlphaFoldDB" id="A0A5J5GHY1"/>
<sequence>MEYTTHILPVHQRMAELYTINQLRQLTEAEFNEMAMCLKVNAKYCWELAYAQNMAYMEAVVYGKDE</sequence>
<proteinExistence type="predicted"/>
<accession>A0A5J5GHY1</accession>
<comment type="caution">
    <text evidence="1">The sequence shown here is derived from an EMBL/GenBank/DDBJ whole genome shotgun (WGS) entry which is preliminary data.</text>
</comment>
<dbReference type="OrthoDB" id="2969567at2"/>
<dbReference type="Pfam" id="PF24704">
    <property type="entry name" value="DUF7667"/>
    <property type="match status" value="1"/>
</dbReference>
<dbReference type="InterPro" id="IPR056084">
    <property type="entry name" value="DUF7667"/>
</dbReference>
<keyword evidence="2" id="KW-1185">Reference proteome</keyword>
<dbReference type="Proteomes" id="UP000367750">
    <property type="component" value="Unassembled WGS sequence"/>
</dbReference>
<evidence type="ECO:0000313" key="2">
    <source>
        <dbReference type="Proteomes" id="UP000367750"/>
    </source>
</evidence>
<evidence type="ECO:0008006" key="3">
    <source>
        <dbReference type="Google" id="ProtNLM"/>
    </source>
</evidence>
<gene>
    <name evidence="1" type="ORF">F4V43_02225</name>
</gene>
<organism evidence="1 2">
    <name type="scientific">Paenibacillus spiritus</name>
    <dbReference type="NCBI Taxonomy" id="2496557"/>
    <lineage>
        <taxon>Bacteria</taxon>
        <taxon>Bacillati</taxon>
        <taxon>Bacillota</taxon>
        <taxon>Bacilli</taxon>
        <taxon>Bacillales</taxon>
        <taxon>Paenibacillaceae</taxon>
        <taxon>Paenibacillus</taxon>
    </lineage>
</organism>
<reference evidence="1 2" key="1">
    <citation type="submission" date="2019-09" db="EMBL/GenBank/DDBJ databases">
        <title>Bacillus ochoae sp. nov., Paenibacillus whitsoniae sp. nov., Paenibacillus spiritus sp. nov. Isolated from the Mars Exploration Rover during spacecraft assembly.</title>
        <authorList>
            <person name="Seuylemezian A."/>
            <person name="Vaishampayan P."/>
        </authorList>
    </citation>
    <scope>NUCLEOTIDE SEQUENCE [LARGE SCALE GENOMIC DNA]</scope>
    <source>
        <strain evidence="1 2">MER_111</strain>
    </source>
</reference>